<dbReference type="SUPFAM" id="SSF48008">
    <property type="entry name" value="GntR ligand-binding domain-like"/>
    <property type="match status" value="1"/>
</dbReference>
<dbReference type="EMBL" id="CYUD01000022">
    <property type="protein sequence ID" value="CUK19469.1"/>
    <property type="molecule type" value="Genomic_DNA"/>
</dbReference>
<dbReference type="STRING" id="1715692.RUE5091_04393"/>
<dbReference type="Gene3D" id="1.10.10.10">
    <property type="entry name" value="Winged helix-like DNA-binding domain superfamily/Winged helix DNA-binding domain"/>
    <property type="match status" value="1"/>
</dbReference>
<organism evidence="5 6">
    <name type="scientific">Ruegeria denitrificans</name>
    <dbReference type="NCBI Taxonomy" id="1715692"/>
    <lineage>
        <taxon>Bacteria</taxon>
        <taxon>Pseudomonadati</taxon>
        <taxon>Pseudomonadota</taxon>
        <taxon>Alphaproteobacteria</taxon>
        <taxon>Rhodobacterales</taxon>
        <taxon>Roseobacteraceae</taxon>
        <taxon>Ruegeria</taxon>
    </lineage>
</organism>
<reference evidence="6" key="1">
    <citation type="submission" date="2015-09" db="EMBL/GenBank/DDBJ databases">
        <authorList>
            <person name="Rodrigo-Torres L."/>
            <person name="Arahal D.R."/>
        </authorList>
    </citation>
    <scope>NUCLEOTIDE SEQUENCE [LARGE SCALE GENOMIC DNA]</scope>
    <source>
        <strain evidence="6">CECT 5091</strain>
    </source>
</reference>
<dbReference type="Pfam" id="PF00392">
    <property type="entry name" value="GntR"/>
    <property type="match status" value="1"/>
</dbReference>
<dbReference type="Proteomes" id="UP000051260">
    <property type="component" value="Unassembled WGS sequence"/>
</dbReference>
<dbReference type="PANTHER" id="PTHR43537:SF39">
    <property type="entry name" value="HTH-TYPE TRANSCRIPTIONAL REGULATOR MCBR"/>
    <property type="match status" value="1"/>
</dbReference>
<dbReference type="AlphaFoldDB" id="A0A0P1IKI8"/>
<name>A0A0P1IKI8_9RHOB</name>
<dbReference type="InterPro" id="IPR008920">
    <property type="entry name" value="TF_FadR/GntR_C"/>
</dbReference>
<dbReference type="InterPro" id="IPR036390">
    <property type="entry name" value="WH_DNA-bd_sf"/>
</dbReference>
<dbReference type="InterPro" id="IPR036388">
    <property type="entry name" value="WH-like_DNA-bd_sf"/>
</dbReference>
<evidence type="ECO:0000259" key="4">
    <source>
        <dbReference type="PROSITE" id="PS50949"/>
    </source>
</evidence>
<feature type="domain" description="HTH gntR-type" evidence="4">
    <location>
        <begin position="76"/>
        <end position="143"/>
    </location>
</feature>
<evidence type="ECO:0000256" key="1">
    <source>
        <dbReference type="ARBA" id="ARBA00023015"/>
    </source>
</evidence>
<dbReference type="Gene3D" id="1.20.120.530">
    <property type="entry name" value="GntR ligand-binding domain-like"/>
    <property type="match status" value="1"/>
</dbReference>
<dbReference type="InterPro" id="IPR000524">
    <property type="entry name" value="Tscrpt_reg_HTH_GntR"/>
</dbReference>
<gene>
    <name evidence="5" type="primary">mcbR_5</name>
    <name evidence="5" type="ORF">RUE5091_04393</name>
</gene>
<dbReference type="SMART" id="SM00345">
    <property type="entry name" value="HTH_GNTR"/>
    <property type="match status" value="1"/>
</dbReference>
<dbReference type="Pfam" id="PF07729">
    <property type="entry name" value="FCD"/>
    <property type="match status" value="1"/>
</dbReference>
<dbReference type="GO" id="GO:0003677">
    <property type="term" value="F:DNA binding"/>
    <property type="evidence" value="ECO:0007669"/>
    <property type="project" value="UniProtKB-KW"/>
</dbReference>
<protein>
    <submittedName>
        <fullName evidence="5">HTH-type transcriptional regulator McbR</fullName>
    </submittedName>
</protein>
<dbReference type="InterPro" id="IPR011711">
    <property type="entry name" value="GntR_C"/>
</dbReference>
<sequence length="285" mass="31693">MIAVIVSVLSDIFFSLKVYGYNPVFSDLIKFCIFPDPAYGSRRSEIWQDIIIGNGVNQLDLIKNKAFDTKAKAAKQPAHEQVYQTLKAQIMFGELVPGQPVTIQGLTDSLGVGMTPVREAIRRLISDGALVFQGNRRVSVPLFSARDVEQMIFARISIESELSKRATGNMSSADVDNLERIDQRLDRTIADGDVSGYLNLNHTFHETLYSFADAPILRDLTERLWLRFGPSLRVVCGRFGTQSLPDRHKDIIVALRAKDAQMAAKATAQDIEQGMELMADALIDS</sequence>
<keyword evidence="6" id="KW-1185">Reference proteome</keyword>
<dbReference type="PANTHER" id="PTHR43537">
    <property type="entry name" value="TRANSCRIPTIONAL REGULATOR, GNTR FAMILY"/>
    <property type="match status" value="1"/>
</dbReference>
<evidence type="ECO:0000256" key="3">
    <source>
        <dbReference type="ARBA" id="ARBA00023163"/>
    </source>
</evidence>
<evidence type="ECO:0000256" key="2">
    <source>
        <dbReference type="ARBA" id="ARBA00023125"/>
    </source>
</evidence>
<dbReference type="SMART" id="SM00895">
    <property type="entry name" value="FCD"/>
    <property type="match status" value="1"/>
</dbReference>
<dbReference type="PROSITE" id="PS50949">
    <property type="entry name" value="HTH_GNTR"/>
    <property type="match status" value="1"/>
</dbReference>
<evidence type="ECO:0000313" key="6">
    <source>
        <dbReference type="Proteomes" id="UP000051260"/>
    </source>
</evidence>
<accession>A0A0P1IKI8</accession>
<dbReference type="GO" id="GO:0003700">
    <property type="term" value="F:DNA-binding transcription factor activity"/>
    <property type="evidence" value="ECO:0007669"/>
    <property type="project" value="InterPro"/>
</dbReference>
<keyword evidence="2" id="KW-0238">DNA-binding</keyword>
<evidence type="ECO:0000313" key="5">
    <source>
        <dbReference type="EMBL" id="CUK19469.1"/>
    </source>
</evidence>
<keyword evidence="3" id="KW-0804">Transcription</keyword>
<dbReference type="SUPFAM" id="SSF46785">
    <property type="entry name" value="Winged helix' DNA-binding domain"/>
    <property type="match status" value="1"/>
</dbReference>
<proteinExistence type="predicted"/>
<keyword evidence="1" id="KW-0805">Transcription regulation</keyword>